<dbReference type="Gene3D" id="3.20.20.20">
    <property type="entry name" value="Dihydropteroate synthase-like"/>
    <property type="match status" value="1"/>
</dbReference>
<dbReference type="GO" id="GO:0046656">
    <property type="term" value="P:folic acid biosynthetic process"/>
    <property type="evidence" value="ECO:0007669"/>
    <property type="project" value="UniProtKB-KW"/>
</dbReference>
<comment type="catalytic activity">
    <reaction evidence="1">
        <text>(7,8-dihydropterin-6-yl)methyl diphosphate + 4-aminobenzoate = 7,8-dihydropteroate + diphosphate</text>
        <dbReference type="Rhea" id="RHEA:19949"/>
        <dbReference type="ChEBI" id="CHEBI:17836"/>
        <dbReference type="ChEBI" id="CHEBI:17839"/>
        <dbReference type="ChEBI" id="CHEBI:33019"/>
        <dbReference type="ChEBI" id="CHEBI:72950"/>
        <dbReference type="EC" id="2.5.1.15"/>
    </reaction>
</comment>
<dbReference type="Pfam" id="PF00809">
    <property type="entry name" value="Pterin_bind"/>
    <property type="match status" value="1"/>
</dbReference>
<dbReference type="RefSeq" id="WP_206613722.1">
    <property type="nucleotide sequence ID" value="NZ_ATDN01000009.1"/>
</dbReference>
<dbReference type="GO" id="GO:0046654">
    <property type="term" value="P:tetrahydrofolate biosynthetic process"/>
    <property type="evidence" value="ECO:0007669"/>
    <property type="project" value="UniProtKB-UniPathway"/>
</dbReference>
<dbReference type="SUPFAM" id="SSF51717">
    <property type="entry name" value="Dihydropteroate synthetase-like"/>
    <property type="match status" value="1"/>
</dbReference>
<comment type="caution">
    <text evidence="14">The sequence shown here is derived from an EMBL/GenBank/DDBJ whole genome shotgun (WGS) entry which is preliminary data.</text>
</comment>
<dbReference type="AlphaFoldDB" id="A0A439DWM0"/>
<dbReference type="Proteomes" id="UP000287177">
    <property type="component" value="Unassembled WGS sequence"/>
</dbReference>
<dbReference type="EMBL" id="ATDN01000009">
    <property type="protein sequence ID" value="RWA21564.1"/>
    <property type="molecule type" value="Genomic_DNA"/>
</dbReference>
<reference evidence="14 15" key="1">
    <citation type="submission" date="2013-06" db="EMBL/GenBank/DDBJ databases">
        <title>The draft sequence of the Mycobacterium elephantis genome.</title>
        <authorList>
            <person name="Pettersson F.B."/>
            <person name="Das S."/>
            <person name="Dasgupta S."/>
            <person name="Bhattacharya A."/>
            <person name="Kirsebom L.A."/>
        </authorList>
    </citation>
    <scope>NUCLEOTIDE SEQUENCE [LARGE SCALE GENOMIC DNA]</scope>
    <source>
        <strain evidence="14 15">DSM 44368</strain>
    </source>
</reference>
<keyword evidence="15" id="KW-1185">Reference proteome</keyword>
<dbReference type="PROSITE" id="PS00793">
    <property type="entry name" value="DHPS_2"/>
    <property type="match status" value="1"/>
</dbReference>
<evidence type="ECO:0000256" key="9">
    <source>
        <dbReference type="ARBA" id="ARBA00022842"/>
    </source>
</evidence>
<keyword evidence="8 12" id="KW-0479">Metal-binding</keyword>
<feature type="domain" description="Pterin-binding" evidence="13">
    <location>
        <begin position="8"/>
        <end position="267"/>
    </location>
</feature>
<dbReference type="InterPro" id="IPR011005">
    <property type="entry name" value="Dihydropteroate_synth-like_sf"/>
</dbReference>
<dbReference type="NCBIfam" id="TIGR01496">
    <property type="entry name" value="DHPS"/>
    <property type="match status" value="1"/>
</dbReference>
<dbReference type="PROSITE" id="PS00792">
    <property type="entry name" value="DHPS_1"/>
    <property type="match status" value="1"/>
</dbReference>
<protein>
    <recommendedName>
        <fullName evidence="6 12">Dihydropteroate synthase</fullName>
        <shortName evidence="12">DHPS</shortName>
        <ecNumber evidence="5 12">2.5.1.15</ecNumber>
    </recommendedName>
    <alternativeName>
        <fullName evidence="11 12">Dihydropteroate pyrophosphorylase</fullName>
    </alternativeName>
</protein>
<dbReference type="GO" id="GO:0004156">
    <property type="term" value="F:dihydropteroate synthase activity"/>
    <property type="evidence" value="ECO:0007669"/>
    <property type="project" value="UniProtKB-EC"/>
</dbReference>
<keyword evidence="10 12" id="KW-0289">Folate biosynthesis</keyword>
<proteinExistence type="inferred from homology"/>
<organism evidence="14 15">
    <name type="scientific">Mycolicibacterium elephantis DSM 44368</name>
    <dbReference type="NCBI Taxonomy" id="1335622"/>
    <lineage>
        <taxon>Bacteria</taxon>
        <taxon>Bacillati</taxon>
        <taxon>Actinomycetota</taxon>
        <taxon>Actinomycetes</taxon>
        <taxon>Mycobacteriales</taxon>
        <taxon>Mycobacteriaceae</taxon>
        <taxon>Mycolicibacterium</taxon>
    </lineage>
</organism>
<evidence type="ECO:0000256" key="7">
    <source>
        <dbReference type="ARBA" id="ARBA00022679"/>
    </source>
</evidence>
<evidence type="ECO:0000256" key="12">
    <source>
        <dbReference type="RuleBase" id="RU361205"/>
    </source>
</evidence>
<dbReference type="InterPro" id="IPR006390">
    <property type="entry name" value="DHP_synth_dom"/>
</dbReference>
<accession>A0A439DWM0</accession>
<dbReference type="CDD" id="cd00739">
    <property type="entry name" value="DHPS"/>
    <property type="match status" value="1"/>
</dbReference>
<comment type="similarity">
    <text evidence="4 12">Belongs to the DHPS family.</text>
</comment>
<evidence type="ECO:0000313" key="15">
    <source>
        <dbReference type="Proteomes" id="UP000287177"/>
    </source>
</evidence>
<sequence>MVRRETHVQVMGVVNVTDDSFSDGGLFLDRDRAVEHGLAMAADGAQIIDVGGESTRPGATRIDPKIETSRVLPVIKELAAQGLTVSIDTMHAEVARAALENGAKIVNDVSGGRADPNMAPLLADAKVPWVLMHWRSVGAERPHEVPAYRDVVADVRAELLATADTAVAAGVDPGRLIIDPGLGFAKTGQHNWALLRALPEFVATGFPVLVGASRKRFLGTLLADVAGEPRPPAGRETATAVISALAGLHGAWGVRVHDVRASVDALKVLEAWSGETGKDSGG</sequence>
<dbReference type="UniPathway" id="UPA00077">
    <property type="reaction ID" value="UER00156"/>
</dbReference>
<dbReference type="InterPro" id="IPR000489">
    <property type="entry name" value="Pterin-binding_dom"/>
</dbReference>
<dbReference type="GO" id="GO:0046872">
    <property type="term" value="F:metal ion binding"/>
    <property type="evidence" value="ECO:0007669"/>
    <property type="project" value="UniProtKB-KW"/>
</dbReference>
<evidence type="ECO:0000256" key="3">
    <source>
        <dbReference type="ARBA" id="ARBA00004763"/>
    </source>
</evidence>
<evidence type="ECO:0000256" key="4">
    <source>
        <dbReference type="ARBA" id="ARBA00009503"/>
    </source>
</evidence>
<evidence type="ECO:0000256" key="8">
    <source>
        <dbReference type="ARBA" id="ARBA00022723"/>
    </source>
</evidence>
<dbReference type="PANTHER" id="PTHR20941">
    <property type="entry name" value="FOLATE SYNTHESIS PROTEINS"/>
    <property type="match status" value="1"/>
</dbReference>
<evidence type="ECO:0000313" key="14">
    <source>
        <dbReference type="EMBL" id="RWA21564.1"/>
    </source>
</evidence>
<name>A0A439DWM0_9MYCO</name>
<dbReference type="GO" id="GO:0005829">
    <property type="term" value="C:cytosol"/>
    <property type="evidence" value="ECO:0007669"/>
    <property type="project" value="TreeGrafter"/>
</dbReference>
<evidence type="ECO:0000256" key="6">
    <source>
        <dbReference type="ARBA" id="ARBA00016919"/>
    </source>
</evidence>
<gene>
    <name evidence="14" type="ORF">MELE44368_15950</name>
</gene>
<dbReference type="InterPro" id="IPR045031">
    <property type="entry name" value="DHP_synth-like"/>
</dbReference>
<evidence type="ECO:0000256" key="2">
    <source>
        <dbReference type="ARBA" id="ARBA00001946"/>
    </source>
</evidence>
<dbReference type="FunFam" id="3.20.20.20:FF:000006">
    <property type="entry name" value="Dihydropteroate synthase"/>
    <property type="match status" value="1"/>
</dbReference>
<keyword evidence="9 12" id="KW-0460">Magnesium</keyword>
<keyword evidence="7 12" id="KW-0808">Transferase</keyword>
<dbReference type="EC" id="2.5.1.15" evidence="5 12"/>
<comment type="pathway">
    <text evidence="3 12">Cofactor biosynthesis; tetrahydrofolate biosynthesis; 7,8-dihydrofolate from 2-amino-4-hydroxy-6-hydroxymethyl-7,8-dihydropteridine diphosphate and 4-aminobenzoate: step 1/2.</text>
</comment>
<evidence type="ECO:0000259" key="13">
    <source>
        <dbReference type="PROSITE" id="PS50972"/>
    </source>
</evidence>
<evidence type="ECO:0000256" key="10">
    <source>
        <dbReference type="ARBA" id="ARBA00022909"/>
    </source>
</evidence>
<dbReference type="PROSITE" id="PS50972">
    <property type="entry name" value="PTERIN_BINDING"/>
    <property type="match status" value="1"/>
</dbReference>
<evidence type="ECO:0000256" key="1">
    <source>
        <dbReference type="ARBA" id="ARBA00000012"/>
    </source>
</evidence>
<evidence type="ECO:0000256" key="5">
    <source>
        <dbReference type="ARBA" id="ARBA00012458"/>
    </source>
</evidence>
<evidence type="ECO:0000256" key="11">
    <source>
        <dbReference type="ARBA" id="ARBA00030193"/>
    </source>
</evidence>
<comment type="cofactor">
    <cofactor evidence="2 12">
        <name>Mg(2+)</name>
        <dbReference type="ChEBI" id="CHEBI:18420"/>
    </cofactor>
</comment>
<dbReference type="PANTHER" id="PTHR20941:SF1">
    <property type="entry name" value="FOLIC ACID SYNTHESIS PROTEIN FOL1"/>
    <property type="match status" value="1"/>
</dbReference>
<comment type="function">
    <text evidence="12">Catalyzes the condensation of para-aminobenzoate (pABA) with 6-hydroxymethyl-7,8-dihydropterin diphosphate (DHPt-PP) to form 7,8-dihydropteroate (H2Pte), the immediate precursor of folate derivatives.</text>
</comment>